<evidence type="ECO:0000256" key="2">
    <source>
        <dbReference type="ARBA" id="ARBA00023015"/>
    </source>
</evidence>
<keyword evidence="3" id="KW-0238">DNA-binding</keyword>
<organism evidence="6 7">
    <name type="scientific">Variovorax ginsengisoli</name>
    <dbReference type="NCBI Taxonomy" id="363844"/>
    <lineage>
        <taxon>Bacteria</taxon>
        <taxon>Pseudomonadati</taxon>
        <taxon>Pseudomonadota</taxon>
        <taxon>Betaproteobacteria</taxon>
        <taxon>Burkholderiales</taxon>
        <taxon>Comamonadaceae</taxon>
        <taxon>Variovorax</taxon>
    </lineage>
</organism>
<evidence type="ECO:0000259" key="5">
    <source>
        <dbReference type="PROSITE" id="PS50931"/>
    </source>
</evidence>
<evidence type="ECO:0000313" key="6">
    <source>
        <dbReference type="EMBL" id="MDO1537705.1"/>
    </source>
</evidence>
<dbReference type="InterPro" id="IPR036390">
    <property type="entry name" value="WH_DNA-bd_sf"/>
</dbReference>
<protein>
    <submittedName>
        <fullName evidence="6">LysR family transcriptional regulator</fullName>
    </submittedName>
</protein>
<gene>
    <name evidence="6" type="ORF">Q2T77_36275</name>
</gene>
<proteinExistence type="inferred from homology"/>
<dbReference type="Pfam" id="PF00126">
    <property type="entry name" value="HTH_1"/>
    <property type="match status" value="1"/>
</dbReference>
<keyword evidence="2" id="KW-0805">Transcription regulation</keyword>
<dbReference type="PANTHER" id="PTHR30126">
    <property type="entry name" value="HTH-TYPE TRANSCRIPTIONAL REGULATOR"/>
    <property type="match status" value="1"/>
</dbReference>
<comment type="caution">
    <text evidence="6">The sequence shown here is derived from an EMBL/GenBank/DDBJ whole genome shotgun (WGS) entry which is preliminary data.</text>
</comment>
<dbReference type="Proteomes" id="UP001169027">
    <property type="component" value="Unassembled WGS sequence"/>
</dbReference>
<dbReference type="PANTHER" id="PTHR30126:SF40">
    <property type="entry name" value="HTH-TYPE TRANSCRIPTIONAL REGULATOR GLTR"/>
    <property type="match status" value="1"/>
</dbReference>
<sequence>MNTRQLRHLLAVIETGSVSAAADRVHLSQPALSRSLRALEDELRAPLFDRLDRRLVPTPFAQAYLARARRIVFEEAEGARELSLMHSGRAGSLALGMGSALARGLLGRLLVELMAGAPGLRLRTLIETTDRLLDALRNETLDFFVGDVRAADTDSDLQVEPLYTCRFGWFARQGHPLEGRRALTIADVLRHSLIAPGFIGPEDERRFLRRYGLTGSMLDRFTLQCADGGTVSQVMLATDAVMPAIELTMLEELRAGSVIALDVQPVLDAELVLGIVQRAGRTLAPAAARAFDFVRQYLVGLEAEAASAGGAAR</sequence>
<dbReference type="Gene3D" id="3.40.190.10">
    <property type="entry name" value="Periplasmic binding protein-like II"/>
    <property type="match status" value="2"/>
</dbReference>
<accession>A0ABT8SG42</accession>
<feature type="domain" description="HTH lysR-type" evidence="5">
    <location>
        <begin position="1"/>
        <end position="58"/>
    </location>
</feature>
<keyword evidence="7" id="KW-1185">Reference proteome</keyword>
<evidence type="ECO:0000256" key="1">
    <source>
        <dbReference type="ARBA" id="ARBA00009437"/>
    </source>
</evidence>
<dbReference type="Gene3D" id="1.10.10.10">
    <property type="entry name" value="Winged helix-like DNA-binding domain superfamily/Winged helix DNA-binding domain"/>
    <property type="match status" value="1"/>
</dbReference>
<dbReference type="InterPro" id="IPR000847">
    <property type="entry name" value="LysR_HTH_N"/>
</dbReference>
<keyword evidence="4" id="KW-0804">Transcription</keyword>
<evidence type="ECO:0000256" key="3">
    <source>
        <dbReference type="ARBA" id="ARBA00023125"/>
    </source>
</evidence>
<dbReference type="SUPFAM" id="SSF46785">
    <property type="entry name" value="Winged helix' DNA-binding domain"/>
    <property type="match status" value="1"/>
</dbReference>
<dbReference type="SUPFAM" id="SSF53850">
    <property type="entry name" value="Periplasmic binding protein-like II"/>
    <property type="match status" value="1"/>
</dbReference>
<reference evidence="6" key="1">
    <citation type="submission" date="2023-06" db="EMBL/GenBank/DDBJ databases">
        <authorList>
            <person name="Jiang Y."/>
            <person name="Liu Q."/>
        </authorList>
    </citation>
    <scope>NUCLEOTIDE SEQUENCE</scope>
    <source>
        <strain evidence="6">CGMCC 1.12090</strain>
    </source>
</reference>
<dbReference type="InterPro" id="IPR005119">
    <property type="entry name" value="LysR_subst-bd"/>
</dbReference>
<name>A0ABT8SG42_9BURK</name>
<dbReference type="RefSeq" id="WP_301816142.1">
    <property type="nucleotide sequence ID" value="NZ_JAUJZH010000046.1"/>
</dbReference>
<dbReference type="PRINTS" id="PR00039">
    <property type="entry name" value="HTHLYSR"/>
</dbReference>
<dbReference type="InterPro" id="IPR036388">
    <property type="entry name" value="WH-like_DNA-bd_sf"/>
</dbReference>
<comment type="similarity">
    <text evidence="1">Belongs to the LysR transcriptional regulatory family.</text>
</comment>
<dbReference type="PROSITE" id="PS50931">
    <property type="entry name" value="HTH_LYSR"/>
    <property type="match status" value="1"/>
</dbReference>
<evidence type="ECO:0000256" key="4">
    <source>
        <dbReference type="ARBA" id="ARBA00023163"/>
    </source>
</evidence>
<dbReference type="EMBL" id="JAUKVY010000046">
    <property type="protein sequence ID" value="MDO1537705.1"/>
    <property type="molecule type" value="Genomic_DNA"/>
</dbReference>
<dbReference type="Pfam" id="PF03466">
    <property type="entry name" value="LysR_substrate"/>
    <property type="match status" value="1"/>
</dbReference>
<evidence type="ECO:0000313" key="7">
    <source>
        <dbReference type="Proteomes" id="UP001169027"/>
    </source>
</evidence>